<dbReference type="Gene3D" id="6.10.340.10">
    <property type="match status" value="1"/>
</dbReference>
<feature type="transmembrane region" description="Helical" evidence="3">
    <location>
        <begin position="454"/>
        <end position="475"/>
    </location>
</feature>
<dbReference type="InterPro" id="IPR052016">
    <property type="entry name" value="Bact_Sigma-Reg"/>
</dbReference>
<dbReference type="SMART" id="SM00331">
    <property type="entry name" value="PP2C_SIG"/>
    <property type="match status" value="1"/>
</dbReference>
<dbReference type="AlphaFoldDB" id="A0A235HHQ2"/>
<dbReference type="Gene3D" id="3.60.40.10">
    <property type="entry name" value="PPM-type phosphatase domain"/>
    <property type="match status" value="1"/>
</dbReference>
<dbReference type="RefSeq" id="WP_094302582.1">
    <property type="nucleotide sequence ID" value="NZ_NOWT01000004.1"/>
</dbReference>
<dbReference type="InterPro" id="IPR001932">
    <property type="entry name" value="PPM-type_phosphatase-like_dom"/>
</dbReference>
<dbReference type="SMART" id="SM00304">
    <property type="entry name" value="HAMP"/>
    <property type="match status" value="1"/>
</dbReference>
<protein>
    <submittedName>
        <fullName evidence="5">Protein phosphatase</fullName>
    </submittedName>
</protein>
<dbReference type="InterPro" id="IPR003660">
    <property type="entry name" value="HAMP_dom"/>
</dbReference>
<feature type="coiled-coil region" evidence="2">
    <location>
        <begin position="388"/>
        <end position="415"/>
    </location>
</feature>
<keyword evidence="5" id="KW-0614">Plasmid</keyword>
<comment type="caution">
    <text evidence="5">The sequence shown here is derived from an EMBL/GenBank/DDBJ whole genome shotgun (WGS) entry which is preliminary data.</text>
</comment>
<evidence type="ECO:0000256" key="3">
    <source>
        <dbReference type="SAM" id="Phobius"/>
    </source>
</evidence>
<reference evidence="5 6" key="1">
    <citation type="submission" date="2017-07" db="EMBL/GenBank/DDBJ databases">
        <title>Whole genome sequence of Azospirillum brasilense 2A1, a potential biofertilizer strain.</title>
        <authorList>
            <person name="Fontana C.A."/>
            <person name="Toffoli L.M."/>
            <person name="Salazar S.M."/>
            <person name="Puglisi E."/>
            <person name="Pedraza R."/>
            <person name="Bassi D."/>
            <person name="Cocconcelli P.S."/>
        </authorList>
    </citation>
    <scope>NUCLEOTIDE SEQUENCE [LARGE SCALE GENOMIC DNA]</scope>
    <source>
        <strain evidence="5 6">2A1</strain>
        <plasmid evidence="5">unnamed</plasmid>
    </source>
</reference>
<keyword evidence="2" id="KW-0175">Coiled coil</keyword>
<proteinExistence type="predicted"/>
<evidence type="ECO:0000313" key="5">
    <source>
        <dbReference type="EMBL" id="OYD85216.1"/>
    </source>
</evidence>
<dbReference type="Pfam" id="PF07228">
    <property type="entry name" value="SpoIIE"/>
    <property type="match status" value="1"/>
</dbReference>
<keyword evidence="3" id="KW-0812">Transmembrane</keyword>
<feature type="transmembrane region" description="Helical" evidence="3">
    <location>
        <begin position="299"/>
        <end position="319"/>
    </location>
</feature>
<feature type="transmembrane region" description="Helical" evidence="3">
    <location>
        <begin position="7"/>
        <end position="28"/>
    </location>
</feature>
<dbReference type="Proteomes" id="UP000215367">
    <property type="component" value="Unassembled WGS sequence"/>
</dbReference>
<keyword evidence="3" id="KW-0472">Membrane</keyword>
<organism evidence="5 6">
    <name type="scientific">Azospirillum brasilense</name>
    <dbReference type="NCBI Taxonomy" id="192"/>
    <lineage>
        <taxon>Bacteria</taxon>
        <taxon>Pseudomonadati</taxon>
        <taxon>Pseudomonadota</taxon>
        <taxon>Alphaproteobacteria</taxon>
        <taxon>Rhodospirillales</taxon>
        <taxon>Azospirillaceae</taxon>
        <taxon>Azospirillum</taxon>
    </lineage>
</organism>
<evidence type="ECO:0000313" key="6">
    <source>
        <dbReference type="Proteomes" id="UP000215367"/>
    </source>
</evidence>
<dbReference type="PANTHER" id="PTHR43156">
    <property type="entry name" value="STAGE II SPORULATION PROTEIN E-RELATED"/>
    <property type="match status" value="1"/>
</dbReference>
<dbReference type="PANTHER" id="PTHR43156:SF2">
    <property type="entry name" value="STAGE II SPORULATION PROTEIN E"/>
    <property type="match status" value="1"/>
</dbReference>
<accession>A0A235HHQ2</accession>
<dbReference type="PROSITE" id="PS50885">
    <property type="entry name" value="HAMP"/>
    <property type="match status" value="1"/>
</dbReference>
<name>A0A235HHQ2_AZOBR</name>
<dbReference type="GO" id="GO:0016020">
    <property type="term" value="C:membrane"/>
    <property type="evidence" value="ECO:0007669"/>
    <property type="project" value="InterPro"/>
</dbReference>
<sequence>MTFQGRLVLLISGLVTLAVVLVTVLLAWTTHSAIHSRVEADGRMAATLLARTATLAREVPRDVEALLGDRLLSEATLAAHLVAVMEAGKAPIKAVTDRLKAVADGGGPDEIWVTDNRGRAYLHNIPGPDITFGPDARAQPRQAHYYGLLNRAPEKVVTDAATEGGKLMKFAGVAGVDKPRIVQVGADVRRLGDIVRKAGVDGVMASLLAGGTVEGAWLLERDGRLVVHATGPSVGPLSERAVEAAKAAAAAGETGLLREGDHLTAFAPVPAVAGQGAGIAVVRLPAEDLSSVVGRHVKIGVLVGLLVLAAGVYGAVRFARSQMAPIERLGEAVAAVEAGRFNPFTLNEAMERNDEMGRLARVFRSMALEASYREETLDAQLLMRTAELETRTEKLAAAEHLIEEEQRAARDVQANLLPQQLPAGRDSQFFGLLVPGPAVSGDFYDVIELDERHCLLVVAGVSGWGVPAAFLMLLVRGAIREAAARPGMTPAAILAAANDRLCGQSPFDGFATAFVALYDREAGTLSHSSAGNRAPCRIRADGSVLTLADAGGPALGVRKGIPYGEAVARLEQEDTLFLCTEGVLRAVNAAREPFGEERLAAVLHQGRGLSARDRSELLLRAVEAHVGPGGQTGDIVCLTVRRLLPAAELAPESEAAV</sequence>
<dbReference type="GO" id="GO:0007165">
    <property type="term" value="P:signal transduction"/>
    <property type="evidence" value="ECO:0007669"/>
    <property type="project" value="InterPro"/>
</dbReference>
<feature type="domain" description="HAMP" evidence="4">
    <location>
        <begin position="320"/>
        <end position="375"/>
    </location>
</feature>
<dbReference type="EMBL" id="NOWT01000004">
    <property type="protein sequence ID" value="OYD85216.1"/>
    <property type="molecule type" value="Genomic_DNA"/>
</dbReference>
<gene>
    <name evidence="5" type="ORF">CHT98_07380</name>
</gene>
<dbReference type="CDD" id="cd06225">
    <property type="entry name" value="HAMP"/>
    <property type="match status" value="1"/>
</dbReference>
<evidence type="ECO:0000256" key="1">
    <source>
        <dbReference type="ARBA" id="ARBA00022801"/>
    </source>
</evidence>
<evidence type="ECO:0000256" key="2">
    <source>
        <dbReference type="SAM" id="Coils"/>
    </source>
</evidence>
<dbReference type="Pfam" id="PF00672">
    <property type="entry name" value="HAMP"/>
    <property type="match status" value="1"/>
</dbReference>
<geneLocation type="plasmid" evidence="5">
    <name>unnamed</name>
</geneLocation>
<evidence type="ECO:0000259" key="4">
    <source>
        <dbReference type="PROSITE" id="PS50885"/>
    </source>
</evidence>
<dbReference type="GO" id="GO:0016791">
    <property type="term" value="F:phosphatase activity"/>
    <property type="evidence" value="ECO:0007669"/>
    <property type="project" value="TreeGrafter"/>
</dbReference>
<keyword evidence="3" id="KW-1133">Transmembrane helix</keyword>
<dbReference type="InterPro" id="IPR036457">
    <property type="entry name" value="PPM-type-like_dom_sf"/>
</dbReference>
<keyword evidence="1" id="KW-0378">Hydrolase</keyword>